<comment type="caution">
    <text evidence="3">The sequence shown here is derived from an EMBL/GenBank/DDBJ whole genome shotgun (WGS) entry which is preliminary data.</text>
</comment>
<keyword evidence="4" id="KW-1185">Reference proteome</keyword>
<dbReference type="PANTHER" id="PTHR47958">
    <property type="entry name" value="ATP-DEPENDENT RNA HELICASE DBP3"/>
    <property type="match status" value="1"/>
</dbReference>
<dbReference type="InterPro" id="IPR001650">
    <property type="entry name" value="Helicase_C-like"/>
</dbReference>
<dbReference type="AlphaFoldDB" id="A0AAV7RJ26"/>
<dbReference type="SMART" id="SM00490">
    <property type="entry name" value="HELICc"/>
    <property type="match status" value="1"/>
</dbReference>
<name>A0AAV7RJ26_PLEWA</name>
<evidence type="ECO:0000313" key="3">
    <source>
        <dbReference type="EMBL" id="KAJ1150830.1"/>
    </source>
</evidence>
<gene>
    <name evidence="3" type="ORF">NDU88_003619</name>
</gene>
<evidence type="ECO:0000259" key="2">
    <source>
        <dbReference type="SMART" id="SM00490"/>
    </source>
</evidence>
<sequence>KVRILVATDLASRGLDVEDVTHVFNFDFPRNIEEYVHRIGRTGRAGRTGESITLVTRKDWRVAAELINILERANQ</sequence>
<accession>A0AAV7RJ26</accession>
<protein>
    <recommendedName>
        <fullName evidence="2">Helicase C-terminal domain-containing protein</fullName>
    </recommendedName>
</protein>
<feature type="non-terminal residue" evidence="3">
    <location>
        <position position="75"/>
    </location>
</feature>
<evidence type="ECO:0000313" key="4">
    <source>
        <dbReference type="Proteomes" id="UP001066276"/>
    </source>
</evidence>
<dbReference type="EMBL" id="JANPWB010000009">
    <property type="protein sequence ID" value="KAJ1150830.1"/>
    <property type="molecule type" value="Genomic_DNA"/>
</dbReference>
<dbReference type="Pfam" id="PF00271">
    <property type="entry name" value="Helicase_C"/>
    <property type="match status" value="1"/>
</dbReference>
<organism evidence="3 4">
    <name type="scientific">Pleurodeles waltl</name>
    <name type="common">Iberian ribbed newt</name>
    <dbReference type="NCBI Taxonomy" id="8319"/>
    <lineage>
        <taxon>Eukaryota</taxon>
        <taxon>Metazoa</taxon>
        <taxon>Chordata</taxon>
        <taxon>Craniata</taxon>
        <taxon>Vertebrata</taxon>
        <taxon>Euteleostomi</taxon>
        <taxon>Amphibia</taxon>
        <taxon>Batrachia</taxon>
        <taxon>Caudata</taxon>
        <taxon>Salamandroidea</taxon>
        <taxon>Salamandridae</taxon>
        <taxon>Pleurodelinae</taxon>
        <taxon>Pleurodeles</taxon>
    </lineage>
</organism>
<feature type="non-terminal residue" evidence="3">
    <location>
        <position position="1"/>
    </location>
</feature>
<dbReference type="InterPro" id="IPR027417">
    <property type="entry name" value="P-loop_NTPase"/>
</dbReference>
<feature type="domain" description="Helicase C-terminal" evidence="2">
    <location>
        <begin position="1"/>
        <end position="46"/>
    </location>
</feature>
<keyword evidence="1" id="KW-0963">Cytoplasm</keyword>
<proteinExistence type="predicted"/>
<reference evidence="3" key="1">
    <citation type="journal article" date="2022" name="bioRxiv">
        <title>Sequencing and chromosome-scale assembly of the giantPleurodeles waltlgenome.</title>
        <authorList>
            <person name="Brown T."/>
            <person name="Elewa A."/>
            <person name="Iarovenko S."/>
            <person name="Subramanian E."/>
            <person name="Araus A.J."/>
            <person name="Petzold A."/>
            <person name="Susuki M."/>
            <person name="Suzuki K.-i.T."/>
            <person name="Hayashi T."/>
            <person name="Toyoda A."/>
            <person name="Oliveira C."/>
            <person name="Osipova E."/>
            <person name="Leigh N.D."/>
            <person name="Simon A."/>
            <person name="Yun M.H."/>
        </authorList>
    </citation>
    <scope>NUCLEOTIDE SEQUENCE</scope>
    <source>
        <strain evidence="3">20211129_DDA</strain>
        <tissue evidence="3">Liver</tissue>
    </source>
</reference>
<dbReference type="CDD" id="cd18787">
    <property type="entry name" value="SF2_C_DEAD"/>
    <property type="match status" value="1"/>
</dbReference>
<dbReference type="Gene3D" id="3.40.50.300">
    <property type="entry name" value="P-loop containing nucleotide triphosphate hydrolases"/>
    <property type="match status" value="1"/>
</dbReference>
<dbReference type="SUPFAM" id="SSF52540">
    <property type="entry name" value="P-loop containing nucleoside triphosphate hydrolases"/>
    <property type="match status" value="1"/>
</dbReference>
<evidence type="ECO:0000256" key="1">
    <source>
        <dbReference type="ARBA" id="ARBA00022490"/>
    </source>
</evidence>
<dbReference type="Proteomes" id="UP001066276">
    <property type="component" value="Chromosome 5"/>
</dbReference>